<sequence>MPKTKIELLRSRLIKKVREEVVEKFSGIDNHIIKAVNVLDDLDNVGNLLAEHAREWYGFYFPELEKIANENELFLRLVSELGEREKLTKAEISKMHENEQTAERIESAAKKTIGSEVKKEDLAEIKLLALNALNLIGERKYLEKYIDMRMKEFCPNISEIAGSVLGAKLLAKAGSLKRIALMPSSTIQVLGAEKALFMSRKKHAKGPKYGLLFSHALVKQMKREHKGKLARTLAGKIATAAKADYFTKRNIAAELKRSLEARVKRLT</sequence>
<reference evidence="3" key="2">
    <citation type="submission" date="2021-05" db="EMBL/GenBank/DDBJ databases">
        <title>Protein family content uncovers lineage relationships and bacterial pathway maintenance mechanisms in DPANN archaea.</title>
        <authorList>
            <person name="Castelle C.J."/>
            <person name="Meheust R."/>
            <person name="Jaffe A.L."/>
            <person name="Seitz K."/>
            <person name="Gong X."/>
            <person name="Baker B.J."/>
            <person name="Banfield J.F."/>
        </authorList>
    </citation>
    <scope>NUCLEOTIDE SEQUENCE</scope>
    <source>
        <strain evidence="3">RIFCSPHIGHO2_01_FULL_AR10_44_11</strain>
    </source>
</reference>
<dbReference type="InterPro" id="IPR036070">
    <property type="entry name" value="Nop_dom_sf"/>
</dbReference>
<gene>
    <name evidence="3" type="ORF">J4415_00505</name>
</gene>
<dbReference type="SMART" id="SM00931">
    <property type="entry name" value="NOSIC"/>
    <property type="match status" value="1"/>
</dbReference>
<reference evidence="3" key="1">
    <citation type="submission" date="2021-03" db="EMBL/GenBank/DDBJ databases">
        <authorList>
            <person name="Jaffe A."/>
        </authorList>
    </citation>
    <scope>NUCLEOTIDE SEQUENCE</scope>
    <source>
        <strain evidence="3">RIFCSPHIGHO2_01_FULL_AR10_44_11</strain>
    </source>
</reference>
<protein>
    <submittedName>
        <fullName evidence="3">NOP58 family protein</fullName>
    </submittedName>
</protein>
<evidence type="ECO:0000313" key="3">
    <source>
        <dbReference type="EMBL" id="MBS3057090.1"/>
    </source>
</evidence>
<dbReference type="InterPro" id="IPR012976">
    <property type="entry name" value="NOSIC"/>
</dbReference>
<dbReference type="SUPFAM" id="SSF89124">
    <property type="entry name" value="Nop domain"/>
    <property type="match status" value="1"/>
</dbReference>
<evidence type="ECO:0000259" key="2">
    <source>
        <dbReference type="PROSITE" id="PS51358"/>
    </source>
</evidence>
<dbReference type="Pfam" id="PF01798">
    <property type="entry name" value="Nop"/>
    <property type="match status" value="1"/>
</dbReference>
<dbReference type="Gene3D" id="1.10.246.90">
    <property type="entry name" value="Nop domain"/>
    <property type="match status" value="1"/>
</dbReference>
<organism evidence="3 4">
    <name type="scientific">Candidatus Iainarchaeum sp</name>
    <dbReference type="NCBI Taxonomy" id="3101447"/>
    <lineage>
        <taxon>Archaea</taxon>
        <taxon>Candidatus Iainarchaeota</taxon>
        <taxon>Candidatus Iainarchaeia</taxon>
        <taxon>Candidatus Iainarchaeales</taxon>
        <taxon>Candidatus Iainarchaeaceae</taxon>
        <taxon>Candidatus Iainarchaeum</taxon>
    </lineage>
</organism>
<comment type="similarity">
    <text evidence="1">Belongs to the NOP5/NOP56 family.</text>
</comment>
<dbReference type="GO" id="GO:0030515">
    <property type="term" value="F:snoRNA binding"/>
    <property type="evidence" value="ECO:0007669"/>
    <property type="project" value="InterPro"/>
</dbReference>
<dbReference type="Proteomes" id="UP000677687">
    <property type="component" value="Unassembled WGS sequence"/>
</dbReference>
<dbReference type="PANTHER" id="PTHR10894">
    <property type="entry name" value="NUCLEOLAR PROTEIN 5 NUCLEOLAR PROTEIN NOP5 NOP58"/>
    <property type="match status" value="1"/>
</dbReference>
<dbReference type="InterPro" id="IPR045056">
    <property type="entry name" value="Nop56/Nop58"/>
</dbReference>
<dbReference type="PROSITE" id="PS51358">
    <property type="entry name" value="NOP"/>
    <property type="match status" value="1"/>
</dbReference>
<feature type="domain" description="Nop" evidence="2">
    <location>
        <begin position="153"/>
        <end position="267"/>
    </location>
</feature>
<dbReference type="EMBL" id="JAGVWD010000007">
    <property type="protein sequence ID" value="MBS3057090.1"/>
    <property type="molecule type" value="Genomic_DNA"/>
</dbReference>
<name>A0A8T4KW17_9ARCH</name>
<evidence type="ECO:0000256" key="1">
    <source>
        <dbReference type="ARBA" id="ARBA00009211"/>
    </source>
</evidence>
<dbReference type="InterPro" id="IPR002687">
    <property type="entry name" value="Nop_dom"/>
</dbReference>
<dbReference type="Gene3D" id="1.10.287.4070">
    <property type="match status" value="1"/>
</dbReference>
<dbReference type="InterPro" id="IPR042239">
    <property type="entry name" value="Nop_C"/>
</dbReference>
<accession>A0A8T4KW17</accession>
<comment type="caution">
    <text evidence="3">The sequence shown here is derived from an EMBL/GenBank/DDBJ whole genome shotgun (WGS) entry which is preliminary data.</text>
</comment>
<proteinExistence type="inferred from homology"/>
<dbReference type="PANTHER" id="PTHR10894:SF0">
    <property type="entry name" value="NUCLEOLAR PROTEIN 56"/>
    <property type="match status" value="1"/>
</dbReference>
<evidence type="ECO:0000313" key="4">
    <source>
        <dbReference type="Proteomes" id="UP000677687"/>
    </source>
</evidence>
<dbReference type="GO" id="GO:0031428">
    <property type="term" value="C:box C/D methylation guide snoRNP complex"/>
    <property type="evidence" value="ECO:0007669"/>
    <property type="project" value="InterPro"/>
</dbReference>
<dbReference type="AlphaFoldDB" id="A0A8T4KW17"/>